<evidence type="ECO:0000256" key="1">
    <source>
        <dbReference type="SAM" id="Phobius"/>
    </source>
</evidence>
<feature type="transmembrane region" description="Helical" evidence="1">
    <location>
        <begin position="248"/>
        <end position="274"/>
    </location>
</feature>
<feature type="transmembrane region" description="Helical" evidence="1">
    <location>
        <begin position="9"/>
        <end position="29"/>
    </location>
</feature>
<accession>A0A5B9Y7F1</accession>
<organism evidence="2 3">
    <name type="scientific">Spiroplasma chinense</name>
    <dbReference type="NCBI Taxonomy" id="216932"/>
    <lineage>
        <taxon>Bacteria</taxon>
        <taxon>Bacillati</taxon>
        <taxon>Mycoplasmatota</taxon>
        <taxon>Mollicutes</taxon>
        <taxon>Entomoplasmatales</taxon>
        <taxon>Spiroplasmataceae</taxon>
        <taxon>Spiroplasma</taxon>
    </lineage>
</organism>
<dbReference type="AlphaFoldDB" id="A0A5B9Y7F1"/>
<reference evidence="2 3" key="1">
    <citation type="submission" date="2019-08" db="EMBL/GenBank/DDBJ databases">
        <title>Complete genome sequence of Spiroplasma chinense CCH (DSM 19755).</title>
        <authorList>
            <person name="Shen H.-Y."/>
            <person name="Lin Y.-C."/>
            <person name="Chou L."/>
            <person name="Kuo C.-H."/>
        </authorList>
    </citation>
    <scope>NUCLEOTIDE SEQUENCE [LARGE SCALE GENOMIC DNA]</scope>
    <source>
        <strain evidence="2 3">CCH</strain>
    </source>
</reference>
<dbReference type="Proteomes" id="UP000323144">
    <property type="component" value="Chromosome"/>
</dbReference>
<evidence type="ECO:0000313" key="3">
    <source>
        <dbReference type="Proteomes" id="UP000323144"/>
    </source>
</evidence>
<feature type="transmembrane region" description="Helical" evidence="1">
    <location>
        <begin position="153"/>
        <end position="171"/>
    </location>
</feature>
<dbReference type="InterPro" id="IPR049713">
    <property type="entry name" value="Pr6Pr-like"/>
</dbReference>
<keyword evidence="3" id="KW-1185">Reference proteome</keyword>
<evidence type="ECO:0000313" key="2">
    <source>
        <dbReference type="EMBL" id="QEH62247.1"/>
    </source>
</evidence>
<protein>
    <submittedName>
        <fullName evidence="2">Uncharacterized protein</fullName>
    </submittedName>
</protein>
<feature type="transmembrane region" description="Helical" evidence="1">
    <location>
        <begin position="82"/>
        <end position="103"/>
    </location>
</feature>
<proteinExistence type="predicted"/>
<sequence length="418" mass="49607">MKLNKNSEFSIKLMVLIVLIAFLVFDFMLQVYSPKMNMRAIPTLQRLNIYYAFFTTQSNYIVVIYLFFTLFTKQNYNRKPPFGIELAVTVYITVTMLVFWFGLLGSTDEMNSYGIANWISTVVLHLCIPTIMISNFILTSGDYYYSPREHTKFGLFGTTLYPLGYGIFVMIRGKFRYQEFGPDFFKTIYHLDGTNWVANWPEGMGHGTFANASPYTTQMWYPYWFLNFRHITLEDAAGNVWYETPQPAWMLILTLFLASVAIFGLVIGLQFIYLNWNNSKFFRWHDINENLISKEEHDYRKKMRKLKKVQRRNEIKLQFVKRQTERKSWRKSLATLTKEEKSLAISKRKNEQILKTKLEIAEKKNLRLVAKQERRDYRSLMNSLKTQDRVFVRNNLREADRYKRLVSKGVLVSKNKFD</sequence>
<dbReference type="KEGG" id="schi:SCHIN_v1c10540"/>
<keyword evidence="1" id="KW-0812">Transmembrane</keyword>
<keyword evidence="1" id="KW-0472">Membrane</keyword>
<name>A0A5B9Y7F1_9MOLU</name>
<gene>
    <name evidence="2" type="ORF">SCHIN_v1c10540</name>
</gene>
<keyword evidence="1" id="KW-1133">Transmembrane helix</keyword>
<feature type="transmembrane region" description="Helical" evidence="1">
    <location>
        <begin position="115"/>
        <end position="141"/>
    </location>
</feature>
<dbReference type="EMBL" id="CP043026">
    <property type="protein sequence ID" value="QEH62247.1"/>
    <property type="molecule type" value="Genomic_DNA"/>
</dbReference>
<feature type="transmembrane region" description="Helical" evidence="1">
    <location>
        <begin position="49"/>
        <end position="70"/>
    </location>
</feature>
<dbReference type="RefSeq" id="WP_166508611.1">
    <property type="nucleotide sequence ID" value="NZ_CP043026.1"/>
</dbReference>
<dbReference type="NCBIfam" id="NF038065">
    <property type="entry name" value="Pr6Pr"/>
    <property type="match status" value="1"/>
</dbReference>